<dbReference type="Gene3D" id="1.20.1250.20">
    <property type="entry name" value="MFS general substrate transporter like domains"/>
    <property type="match status" value="2"/>
</dbReference>
<dbReference type="SUPFAM" id="SSF53167">
    <property type="entry name" value="Purine and uridine phosphorylases"/>
    <property type="match status" value="1"/>
</dbReference>
<feature type="transmembrane region" description="Helical" evidence="8">
    <location>
        <begin position="2052"/>
        <end position="2074"/>
    </location>
</feature>
<dbReference type="InterPro" id="IPR050360">
    <property type="entry name" value="MFS_Sugar_Transporters"/>
</dbReference>
<feature type="transmembrane region" description="Helical" evidence="8">
    <location>
        <begin position="1542"/>
        <end position="1563"/>
    </location>
</feature>
<feature type="transmembrane region" description="Helical" evidence="8">
    <location>
        <begin position="194"/>
        <end position="214"/>
    </location>
</feature>
<dbReference type="GO" id="GO:0016765">
    <property type="term" value="F:transferase activity, transferring alkyl or aryl (other than methyl) groups"/>
    <property type="evidence" value="ECO:0007669"/>
    <property type="project" value="InterPro"/>
</dbReference>
<keyword evidence="4 8" id="KW-0812">Transmembrane</keyword>
<dbReference type="Gene3D" id="1.10.357.140">
    <property type="entry name" value="UbiA prenyltransferase"/>
    <property type="match status" value="1"/>
</dbReference>
<dbReference type="EMBL" id="CP055902">
    <property type="protein sequence ID" value="QKX61553.1"/>
    <property type="molecule type" value="Genomic_DNA"/>
</dbReference>
<keyword evidence="6 8" id="KW-0472">Membrane</keyword>
<dbReference type="CDD" id="cd04301">
    <property type="entry name" value="NAT_SF"/>
    <property type="match status" value="1"/>
</dbReference>
<evidence type="ECO:0000256" key="1">
    <source>
        <dbReference type="ARBA" id="ARBA00004141"/>
    </source>
</evidence>
<dbReference type="FunFam" id="1.20.1250.20:FF:000061">
    <property type="entry name" value="MFS sugar transporter"/>
    <property type="match status" value="1"/>
</dbReference>
<dbReference type="OrthoDB" id="6417021at2759"/>
<dbReference type="CDD" id="cd13965">
    <property type="entry name" value="PT_UbiA_3"/>
    <property type="match status" value="1"/>
</dbReference>
<dbReference type="SUPFAM" id="SSF55729">
    <property type="entry name" value="Acyl-CoA N-acyltransferases (Nat)"/>
    <property type="match status" value="1"/>
</dbReference>
<evidence type="ECO:0000313" key="11">
    <source>
        <dbReference type="EMBL" id="QKX61553.1"/>
    </source>
</evidence>
<keyword evidence="3" id="KW-0813">Transport</keyword>
<feature type="transmembrane region" description="Helical" evidence="8">
    <location>
        <begin position="2213"/>
        <end position="2235"/>
    </location>
</feature>
<feature type="transmembrane region" description="Helical" evidence="8">
    <location>
        <begin position="154"/>
        <end position="173"/>
    </location>
</feature>
<accession>A0A7H8RA83</accession>
<feature type="transmembrane region" description="Helical" evidence="8">
    <location>
        <begin position="2371"/>
        <end position="2392"/>
    </location>
</feature>
<evidence type="ECO:0000256" key="5">
    <source>
        <dbReference type="ARBA" id="ARBA00022989"/>
    </source>
</evidence>
<dbReference type="GO" id="GO:0005351">
    <property type="term" value="F:carbohydrate:proton symporter activity"/>
    <property type="evidence" value="ECO:0007669"/>
    <property type="project" value="TreeGrafter"/>
</dbReference>
<dbReference type="InterPro" id="IPR005829">
    <property type="entry name" value="Sugar_transporter_CS"/>
</dbReference>
<dbReference type="GeneID" id="55996193"/>
<feature type="domain" description="N-acetyltransferase" evidence="10">
    <location>
        <begin position="289"/>
        <end position="426"/>
    </location>
</feature>
<evidence type="ECO:0000256" key="4">
    <source>
        <dbReference type="ARBA" id="ARBA00022692"/>
    </source>
</evidence>
<dbReference type="SUPFAM" id="SSF51735">
    <property type="entry name" value="NAD(P)-binding Rossmann-fold domains"/>
    <property type="match status" value="2"/>
</dbReference>
<dbReference type="Pfam" id="PF13673">
    <property type="entry name" value="Acetyltransf_10"/>
    <property type="match status" value="1"/>
</dbReference>
<feature type="transmembrane region" description="Helical" evidence="8">
    <location>
        <begin position="1879"/>
        <end position="1900"/>
    </location>
</feature>
<feature type="transmembrane region" description="Helical" evidence="8">
    <location>
        <begin position="1851"/>
        <end position="1873"/>
    </location>
</feature>
<dbReference type="InterPro" id="IPR044878">
    <property type="entry name" value="UbiA_sf"/>
</dbReference>
<dbReference type="Gene3D" id="3.40.50.1580">
    <property type="entry name" value="Nucleoside phosphorylase domain"/>
    <property type="match status" value="1"/>
</dbReference>
<dbReference type="Pfam" id="PF00083">
    <property type="entry name" value="Sugar_tr"/>
    <property type="match status" value="2"/>
</dbReference>
<dbReference type="GO" id="GO:0009116">
    <property type="term" value="P:nucleoside metabolic process"/>
    <property type="evidence" value="ECO:0007669"/>
    <property type="project" value="InterPro"/>
</dbReference>
<evidence type="ECO:0000256" key="2">
    <source>
        <dbReference type="ARBA" id="ARBA00010992"/>
    </source>
</evidence>
<feature type="compositionally biased region" description="Basic and acidic residues" evidence="7">
    <location>
        <begin position="299"/>
        <end position="314"/>
    </location>
</feature>
<feature type="region of interest" description="Disordered" evidence="7">
    <location>
        <begin position="299"/>
        <end position="330"/>
    </location>
</feature>
<dbReference type="Gene3D" id="3.30.360.10">
    <property type="entry name" value="Dihydrodipicolinate Reductase, domain 2"/>
    <property type="match status" value="1"/>
</dbReference>
<feature type="transmembrane region" description="Helical" evidence="8">
    <location>
        <begin position="2437"/>
        <end position="2455"/>
    </location>
</feature>
<dbReference type="PROSITE" id="PS50850">
    <property type="entry name" value="MFS"/>
    <property type="match status" value="2"/>
</dbReference>
<dbReference type="Pfam" id="PF05368">
    <property type="entry name" value="NmrA"/>
    <property type="match status" value="1"/>
</dbReference>
<dbReference type="InterPro" id="IPR008030">
    <property type="entry name" value="NmrA-like"/>
</dbReference>
<dbReference type="InterPro" id="IPR000537">
    <property type="entry name" value="UbiA_prenyltransferase"/>
</dbReference>
<comment type="subcellular location">
    <subcellularLocation>
        <location evidence="1">Membrane</location>
        <topology evidence="1">Multi-pass membrane protein</topology>
    </subcellularLocation>
</comment>
<dbReference type="GO" id="GO:0016747">
    <property type="term" value="F:acyltransferase activity, transferring groups other than amino-acyl groups"/>
    <property type="evidence" value="ECO:0007669"/>
    <property type="project" value="InterPro"/>
</dbReference>
<dbReference type="InterPro" id="IPR035994">
    <property type="entry name" value="Nucleoside_phosphorylase_sf"/>
</dbReference>
<feature type="transmembrane region" description="Helical" evidence="8">
    <location>
        <begin position="2342"/>
        <end position="2362"/>
    </location>
</feature>
<protein>
    <recommendedName>
        <fullName evidence="13">Major facilitator superfamily (MFS) profile domain-containing protein</fullName>
    </recommendedName>
</protein>
<dbReference type="Proteomes" id="UP000509510">
    <property type="component" value="Chromosome V"/>
</dbReference>
<dbReference type="PANTHER" id="PTHR48022:SF68">
    <property type="entry name" value="MAJOR FACILITATOR SUPERFAMILY (MFS) PROFILE DOMAIN-CONTAINING PROTEIN-RELATED"/>
    <property type="match status" value="1"/>
</dbReference>
<feature type="transmembrane region" description="Helical" evidence="8">
    <location>
        <begin position="1814"/>
        <end position="1839"/>
    </location>
</feature>
<dbReference type="Gene3D" id="3.90.25.10">
    <property type="entry name" value="UDP-galactose 4-epimerase, domain 1"/>
    <property type="match status" value="1"/>
</dbReference>
<feature type="domain" description="Major facilitator superfamily (MFS) profile" evidence="9">
    <location>
        <begin position="1470"/>
        <end position="1904"/>
    </location>
</feature>
<dbReference type="GO" id="GO:0000166">
    <property type="term" value="F:nucleotide binding"/>
    <property type="evidence" value="ECO:0007669"/>
    <property type="project" value="InterPro"/>
</dbReference>
<dbReference type="KEGG" id="trg:TRUGW13939_08705"/>
<dbReference type="PROSITE" id="PS00216">
    <property type="entry name" value="SUGAR_TRANSPORT_1"/>
    <property type="match status" value="1"/>
</dbReference>
<organism evidence="11 12">
    <name type="scientific">Talaromyces rugulosus</name>
    <name type="common">Penicillium rugulosum</name>
    <dbReference type="NCBI Taxonomy" id="121627"/>
    <lineage>
        <taxon>Eukaryota</taxon>
        <taxon>Fungi</taxon>
        <taxon>Dikarya</taxon>
        <taxon>Ascomycota</taxon>
        <taxon>Pezizomycotina</taxon>
        <taxon>Eurotiomycetes</taxon>
        <taxon>Eurotiomycetidae</taxon>
        <taxon>Eurotiales</taxon>
        <taxon>Trichocomaceae</taxon>
        <taxon>Talaromyces</taxon>
        <taxon>Talaromyces sect. Islandici</taxon>
    </lineage>
</organism>
<dbReference type="InterPro" id="IPR005828">
    <property type="entry name" value="MFS_sugar_transport-like"/>
</dbReference>
<feature type="transmembrane region" description="Helical" evidence="8">
    <location>
        <begin position="85"/>
        <end position="110"/>
    </location>
</feature>
<dbReference type="CDD" id="cd05251">
    <property type="entry name" value="NmrA_like_SDR_a"/>
    <property type="match status" value="1"/>
</dbReference>
<evidence type="ECO:0000256" key="7">
    <source>
        <dbReference type="SAM" id="MobiDB-lite"/>
    </source>
</evidence>
<evidence type="ECO:0000313" key="12">
    <source>
        <dbReference type="Proteomes" id="UP000509510"/>
    </source>
</evidence>
<evidence type="ECO:0000259" key="9">
    <source>
        <dbReference type="PROSITE" id="PS50850"/>
    </source>
</evidence>
<comment type="similarity">
    <text evidence="2">Belongs to the major facilitator superfamily. Sugar transporter (TC 2.A.1.1) family.</text>
</comment>
<feature type="transmembrane region" description="Helical" evidence="8">
    <location>
        <begin position="122"/>
        <end position="142"/>
    </location>
</feature>
<gene>
    <name evidence="11" type="ORF">TRUGW13939_08705</name>
</gene>
<dbReference type="FunFam" id="1.20.1250.20:FF:000134">
    <property type="entry name" value="MFS sugar transporter protein"/>
    <property type="match status" value="1"/>
</dbReference>
<evidence type="ECO:0000256" key="3">
    <source>
        <dbReference type="ARBA" id="ARBA00022448"/>
    </source>
</evidence>
<dbReference type="InterPro" id="IPR036291">
    <property type="entry name" value="NAD(P)-bd_dom_sf"/>
</dbReference>
<dbReference type="SUPFAM" id="SSF55347">
    <property type="entry name" value="Glyceraldehyde-3-phosphate dehydrogenase-like, C-terminal domain"/>
    <property type="match status" value="1"/>
</dbReference>
<keyword evidence="5 8" id="KW-1133">Transmembrane helix</keyword>
<evidence type="ECO:0000256" key="8">
    <source>
        <dbReference type="SAM" id="Phobius"/>
    </source>
</evidence>
<proteinExistence type="inferred from homology"/>
<sequence>MPGMTFAIMGSLTNSTLTMEPLPISTILHNCPRALAWLWAVLMVFDINNQNSPASIEEDQINKPSRPIASGRIHPTEASWLLQGMILLSLVLGYVTGVMQETVALFALYWAYDNQSGNENWFMRNLLAAGGYIFYALGSLAIVSNHTDTREARLWMLIFGLVILTTIHAQDFRDMEGDSLKGRTTIPLLMGSKSARWTLAASLVFWSVICPYYLGLSRYAYFLPMALGGFTGLSLGKDPYDHEKSMTADMPRQATSPRHVLLKAVDTASGEITGWVSWGFRGFTEAEIAEIRPGIVEKLNKPASEDRGSEKKDPGSTNTDTVEDDDPIKRLESMTSADLKHWMDKLMPEGTKCMFVVSLCVAPKWQSQGVGSALLRWGTERADAAGVFIWVHSSADAWPAYAKHGFETVGTLDVDLDEYAPAPAPDQEGKWGHYEFRCSKFQYIRSTDNAMRHESPRKYLPLIKAMFSFFYRIYAFISGPETPKTGEPLRFGVLGASAIAPMAFINPAKSHPEVVVACVAARDRSRAEAYAKKHGIPSVHDTYQDILNDPSIDSVYIGLPNSHHYEWALRAVQAGKNVLLEKPATSNATEAEKLFNHPRVTASDAPVVLEAFHYRFHPAWQKFLSLIHKDPLAGPVKTGYSQSFMFKGYFDRGDIRLNFALSGGCLMDFATYNISNVRQILNDQHPQVQTVDFRRITDQGTGTDDPRRPEQIDEAVRATYKSHTGAVGRINADLITTGGWPLLPSSWTRNWPSVGWPKCVAELEEKQIDNQKLGEGEAHFVQRTVTMYNHLMPHLYHSLVVEDRHSIKDGSKVTRSWTEKKNIKAYDWSDKSDGRQGAYWWPTYRYQLEEFVHRVKGRKGNGIWVDGQDSINQMKVIDETYTKGGLEIRPTMGIGGGIPDLRNHHDIRLGDVVVSKPTMAFGGVVQFDRGKINTDSEFERTGHLNKPPVVLAASLQKLIAQHKLYGNRISDHLADMLRKFPSMSKEYAYQGNGNDILFHHTYHHKSGSNCMGCRRDKIIDRAPRQSISPIIHYGTIGSANIVIKDGETRERLKRDLGIMCVEMEAAGLMDEFPCVVIRGICDYADSHKNKRWQPYAAATAAAFSKELLLGILDDRIEVIFPFLLALVKYLKPSKFPAEKAIVKLSSSIISTINYHVQVTKMTEKLIVVFGATGGQGGSVITTYLSELGWKVRGVTRNARSTQAEALKARGVEVVQADLDEPVSLAQAIDGAQAIFGVTDYWGLFGTIAAQQGATATHSIDELAKEAEVQQLKNLVDMAAKSPILERFIISSLPNITRLSNEKYPNVYPYNGKAEAVDYLEENYLDLWSKTSVYRPGYFLVNFIDHPMGRPQKGEDGITRFVSNFDLNLKIPLIAHNEDSGALVRALIDDAPGKSLTGYREWASMNEVAQVFENATGYKAEAVQLPIGEFGFDCPPVIQRDLIDNFAFANEFGLEGRNDPTLVHPKDVSFTAIFTMDGYLTDSYSVTGGLLTLKSFSSVFPSITGANDGTRQGITVAAYNLGCFAGSIPTIWVGNWLGRRKTIFIGSSIMIVGAILQCTSYSLAQLVVGRLVTGFGNGMNTSTVPTWQSECCKSNRRGQLVMIEGAMITLGITISYWIDFGLLFADPNPVAWRFPLAFQIFFALIIVSSVMFLPESPRWLILKGKEDEAREALTALMAQPADSELIKTEFTEIKATVLEMSKGSFRDLFTMGPDRHFHRVVLAYVNQMFQQISGINLITYYIPVILEQRLGMDLVTSRIVSACNGTEYFLASWVAVFTIEQFGRRTLMLFGAAGMSISMIILAITSSLQTPGGDIAAAVFLFVFNSCFAVGWLGMTWLYPAEIVPLKIRAPANALSTSANWIFNFMVVMITPVAFQNIGYQTYIIFAVINAAIFPVVYFFYPETTRRSLEEMDRIFHKTTNIFNVVQKAHDEPHMYGKKGELLRGLDDVEDEAIRRASVLNRDSETNEKDITGTTADERDWQNFMPLQFIQIQYRIYPIIWTFLGCLYNGHGPLASEHQIVRISCDIAQSDSVSIWYSKMGTPSFLGLKGQPLVYVVTFCCSIGFLLFGYDLGFMGGLTTSPEFLSTFGNPNASLLAFMVASYEVGAMFGALYCLISGDRWGRKPNNFAGAVIVTIGAILQTTSFGLAQFLVARLVAGFGLGMMTTVIPIWLSECTTPTSRGRMMAMQLSNLIMGLIIANWLDYGMSFHPGSVQWRVPCAFQIAFPLILFVMLPFLPESPRWLAAAGHVPRAKYALAALRGKEIDSVDVVEELKQIEYAIAIEAEEVGSWSDVFKDGGISGWTRVLIGFSANFFQQLSGVNVMSSLGPYIFQNSIGMSRYDAMLVSGGLQIWYFLSSFVPWYAIDRVGRRKLFMIGSAGMGTCMMLSAIFVGIGTKKLGYAAAVVLYLFHSFFTLGWQSNMWIYPSELLPLKLRLRGGAFAVVSQWLFTFLVVEITPPMITNIGYKSYIVFAVINFFTIPIVYFCFPETSKLPLEAVDLLFADRDGKRPSILRVVKDSTNKEFMNNLTKELAERADQRAENEGIVNSAKGKTIELENVDLEGKD</sequence>
<dbReference type="PANTHER" id="PTHR48022">
    <property type="entry name" value="PLASTIDIC GLUCOSE TRANSPORTER 4"/>
    <property type="match status" value="1"/>
</dbReference>
<dbReference type="SUPFAM" id="SSF103473">
    <property type="entry name" value="MFS general substrate transporter"/>
    <property type="match status" value="2"/>
</dbReference>
<dbReference type="Pfam" id="PF01408">
    <property type="entry name" value="GFO_IDH_MocA"/>
    <property type="match status" value="1"/>
</dbReference>
<dbReference type="PROSITE" id="PS51186">
    <property type="entry name" value="GNAT"/>
    <property type="match status" value="1"/>
</dbReference>
<feature type="transmembrane region" description="Helical" evidence="8">
    <location>
        <begin position="1786"/>
        <end position="1808"/>
    </location>
</feature>
<dbReference type="InterPro" id="IPR000182">
    <property type="entry name" value="GNAT_dom"/>
</dbReference>
<dbReference type="PRINTS" id="PR00171">
    <property type="entry name" value="SUGRTRNSPORT"/>
</dbReference>
<evidence type="ECO:0000256" key="6">
    <source>
        <dbReference type="ARBA" id="ARBA00023136"/>
    </source>
</evidence>
<feature type="transmembrane region" description="Helical" evidence="8">
    <location>
        <begin position="2094"/>
        <end position="2115"/>
    </location>
</feature>
<dbReference type="NCBIfam" id="TIGR00879">
    <property type="entry name" value="SP"/>
    <property type="match status" value="2"/>
</dbReference>
<dbReference type="Gene3D" id="3.40.630.30">
    <property type="match status" value="1"/>
</dbReference>
<feature type="transmembrane region" description="Helical" evidence="8">
    <location>
        <begin position="1629"/>
        <end position="1652"/>
    </location>
</feature>
<dbReference type="RefSeq" id="XP_035347727.1">
    <property type="nucleotide sequence ID" value="XM_035491834.1"/>
</dbReference>
<feature type="transmembrane region" description="Helical" evidence="8">
    <location>
        <begin position="2183"/>
        <end position="2201"/>
    </location>
</feature>
<dbReference type="InterPro" id="IPR020846">
    <property type="entry name" value="MFS_dom"/>
</dbReference>
<dbReference type="InterPro" id="IPR036259">
    <property type="entry name" value="MFS_trans_sf"/>
</dbReference>
<feature type="transmembrane region" description="Helical" evidence="8">
    <location>
        <begin position="2398"/>
        <end position="2416"/>
    </location>
</feature>
<feature type="transmembrane region" description="Helical" evidence="8">
    <location>
        <begin position="2127"/>
        <end position="2144"/>
    </location>
</feature>
<name>A0A7H8RA83_TALRU</name>
<feature type="domain" description="Major facilitator superfamily (MFS) profile" evidence="9">
    <location>
        <begin position="2056"/>
        <end position="2489"/>
    </location>
</feature>
<feature type="transmembrane region" description="Helical" evidence="8">
    <location>
        <begin position="2150"/>
        <end position="2171"/>
    </location>
</feature>
<dbReference type="InterPro" id="IPR016181">
    <property type="entry name" value="Acyl_CoA_acyltransferase"/>
</dbReference>
<keyword evidence="12" id="KW-1185">Reference proteome</keyword>
<dbReference type="InterPro" id="IPR003663">
    <property type="entry name" value="Sugar/inositol_transpt"/>
</dbReference>
<dbReference type="GO" id="GO:0016020">
    <property type="term" value="C:membrane"/>
    <property type="evidence" value="ECO:0007669"/>
    <property type="project" value="UniProtKB-SubCell"/>
</dbReference>
<evidence type="ECO:0000259" key="10">
    <source>
        <dbReference type="PROSITE" id="PS51186"/>
    </source>
</evidence>
<dbReference type="Pfam" id="PF01040">
    <property type="entry name" value="UbiA"/>
    <property type="match status" value="1"/>
</dbReference>
<feature type="transmembrane region" description="Helical" evidence="8">
    <location>
        <begin position="2467"/>
        <end position="2485"/>
    </location>
</feature>
<dbReference type="InterPro" id="IPR000683">
    <property type="entry name" value="Gfo/Idh/MocA-like_OxRdtase_N"/>
</dbReference>
<dbReference type="Gene3D" id="3.40.50.720">
    <property type="entry name" value="NAD(P)-binding Rossmann-like Domain"/>
    <property type="match status" value="2"/>
</dbReference>
<reference evidence="12" key="1">
    <citation type="submission" date="2020-06" db="EMBL/GenBank/DDBJ databases">
        <title>A chromosome-scale genome assembly of Talaromyces rugulosus W13939.</title>
        <authorList>
            <person name="Wang B."/>
            <person name="Guo L."/>
            <person name="Ye K."/>
            <person name="Wang L."/>
        </authorList>
    </citation>
    <scope>NUCLEOTIDE SEQUENCE [LARGE SCALE GENOMIC DNA]</scope>
    <source>
        <strain evidence="12">W13939</strain>
    </source>
</reference>
<evidence type="ECO:0008006" key="13">
    <source>
        <dbReference type="Google" id="ProtNLM"/>
    </source>
</evidence>